<dbReference type="Proteomes" id="UP001371218">
    <property type="component" value="Unassembled WGS sequence"/>
</dbReference>
<proteinExistence type="predicted"/>
<dbReference type="EMBL" id="JBBUTG010000001">
    <property type="protein sequence ID" value="MEK8029668.1"/>
    <property type="molecule type" value="Genomic_DNA"/>
</dbReference>
<protein>
    <recommendedName>
        <fullName evidence="4">DUF3592 domain-containing protein</fullName>
    </recommendedName>
</protein>
<keyword evidence="1" id="KW-1133">Transmembrane helix</keyword>
<evidence type="ECO:0000313" key="3">
    <source>
        <dbReference type="Proteomes" id="UP001371218"/>
    </source>
</evidence>
<keyword evidence="1" id="KW-0812">Transmembrane</keyword>
<evidence type="ECO:0000313" key="2">
    <source>
        <dbReference type="EMBL" id="MEK8029668.1"/>
    </source>
</evidence>
<dbReference type="RefSeq" id="WP_341424002.1">
    <property type="nucleotide sequence ID" value="NZ_JBBUTG010000001.1"/>
</dbReference>
<feature type="transmembrane region" description="Helical" evidence="1">
    <location>
        <begin position="12"/>
        <end position="32"/>
    </location>
</feature>
<evidence type="ECO:0008006" key="4">
    <source>
        <dbReference type="Google" id="ProtNLM"/>
    </source>
</evidence>
<keyword evidence="1" id="KW-0472">Membrane</keyword>
<reference evidence="2 3" key="1">
    <citation type="submission" date="2024-04" db="EMBL/GenBank/DDBJ databases">
        <title>Novel species of the genus Ideonella isolated from streams.</title>
        <authorList>
            <person name="Lu H."/>
        </authorList>
    </citation>
    <scope>NUCLEOTIDE SEQUENCE [LARGE SCALE GENOMIC DNA]</scope>
    <source>
        <strain evidence="2 3">DXS29W</strain>
    </source>
</reference>
<accession>A0ABU9BMB4</accession>
<sequence length="182" mass="20656">MRPPRTIGDWIFFLLLSTLMVAMSVLFVLFPLEPLPTDPDRYALKQGRVEDIVSREHGRRRSAVRFRIIGDPLVYENRFTAIHQSSEAWRLRSTHLAFHVPKDGDHLGGSTDPVPAYALVVDDRPTRSLADEIHQLNNVTSPWALWMPLGLGLAGYAVAALTWWRRRQAPSPDHKASRGSLR</sequence>
<name>A0ABU9BMB4_9BURK</name>
<comment type="caution">
    <text evidence="2">The sequence shown here is derived from an EMBL/GenBank/DDBJ whole genome shotgun (WGS) entry which is preliminary data.</text>
</comment>
<gene>
    <name evidence="2" type="ORF">AACH06_02450</name>
</gene>
<evidence type="ECO:0000256" key="1">
    <source>
        <dbReference type="SAM" id="Phobius"/>
    </source>
</evidence>
<keyword evidence="3" id="KW-1185">Reference proteome</keyword>
<feature type="transmembrane region" description="Helical" evidence="1">
    <location>
        <begin position="143"/>
        <end position="164"/>
    </location>
</feature>
<organism evidence="2 3">
    <name type="scientific">Ideonella lacteola</name>
    <dbReference type="NCBI Taxonomy" id="2984193"/>
    <lineage>
        <taxon>Bacteria</taxon>
        <taxon>Pseudomonadati</taxon>
        <taxon>Pseudomonadota</taxon>
        <taxon>Betaproteobacteria</taxon>
        <taxon>Burkholderiales</taxon>
        <taxon>Sphaerotilaceae</taxon>
        <taxon>Ideonella</taxon>
    </lineage>
</organism>